<keyword evidence="3" id="KW-1185">Reference proteome</keyword>
<protein>
    <submittedName>
        <fullName evidence="2">Uncharacterized protein</fullName>
    </submittedName>
</protein>
<feature type="region of interest" description="Disordered" evidence="1">
    <location>
        <begin position="99"/>
        <end position="132"/>
    </location>
</feature>
<dbReference type="OrthoDB" id="2963168at2759"/>
<feature type="compositionally biased region" description="Acidic residues" evidence="1">
    <location>
        <begin position="115"/>
        <end position="124"/>
    </location>
</feature>
<gene>
    <name evidence="2" type="ORF">ESCO_000809</name>
</gene>
<organism evidence="2 3">
    <name type="scientific">Escovopsis weberi</name>
    <dbReference type="NCBI Taxonomy" id="150374"/>
    <lineage>
        <taxon>Eukaryota</taxon>
        <taxon>Fungi</taxon>
        <taxon>Dikarya</taxon>
        <taxon>Ascomycota</taxon>
        <taxon>Pezizomycotina</taxon>
        <taxon>Sordariomycetes</taxon>
        <taxon>Hypocreomycetidae</taxon>
        <taxon>Hypocreales</taxon>
        <taxon>Hypocreaceae</taxon>
        <taxon>Escovopsis</taxon>
    </lineage>
</organism>
<accession>A0A0M8N1W0</accession>
<reference evidence="2 3" key="1">
    <citation type="submission" date="2015-07" db="EMBL/GenBank/DDBJ databases">
        <title>The genome of the fungus Escovopsis weberi, a specialized disease agent of ant agriculture.</title>
        <authorList>
            <person name="de Man T.J."/>
            <person name="Stajich J.E."/>
            <person name="Kubicek C.P."/>
            <person name="Chenthamara K."/>
            <person name="Atanasova L."/>
            <person name="Druzhinina I.S."/>
            <person name="Birnbaum S."/>
            <person name="Barribeau S.M."/>
            <person name="Teiling C."/>
            <person name="Suen G."/>
            <person name="Currie C."/>
            <person name="Gerardo N.M."/>
        </authorList>
    </citation>
    <scope>NUCLEOTIDE SEQUENCE [LARGE SCALE GENOMIC DNA]</scope>
</reference>
<dbReference type="AlphaFoldDB" id="A0A0M8N1W0"/>
<evidence type="ECO:0000313" key="3">
    <source>
        <dbReference type="Proteomes" id="UP000053831"/>
    </source>
</evidence>
<dbReference type="Proteomes" id="UP000053831">
    <property type="component" value="Unassembled WGS sequence"/>
</dbReference>
<evidence type="ECO:0000313" key="2">
    <source>
        <dbReference type="EMBL" id="KOS18874.1"/>
    </source>
</evidence>
<sequence>MVSTPKLSDPNDEIVTELIYSTAAAPPTRCDETVRTLCVIRWSRVPDFEALPSWVNAKGETFRTVHYDVKMVANGVSLDFEISHEGTVVASKNVAVDFDTSGSLFRPPTHKGDNDGDDSSDADYQDGAADKD</sequence>
<comment type="caution">
    <text evidence="2">The sequence shown here is derived from an EMBL/GenBank/DDBJ whole genome shotgun (WGS) entry which is preliminary data.</text>
</comment>
<name>A0A0M8N1W0_ESCWE</name>
<evidence type="ECO:0000256" key="1">
    <source>
        <dbReference type="SAM" id="MobiDB-lite"/>
    </source>
</evidence>
<dbReference type="EMBL" id="LGSR01000020">
    <property type="protein sequence ID" value="KOS18874.1"/>
    <property type="molecule type" value="Genomic_DNA"/>
</dbReference>
<dbReference type="STRING" id="150374.A0A0M8N1W0"/>
<proteinExistence type="predicted"/>